<feature type="transmembrane region" description="Helical" evidence="1">
    <location>
        <begin position="218"/>
        <end position="235"/>
    </location>
</feature>
<feature type="transmembrane region" description="Helical" evidence="1">
    <location>
        <begin position="183"/>
        <end position="206"/>
    </location>
</feature>
<sequence length="360" mass="42272">MFTVFFQDPIQFIKVLGTFERLKQLTFVREELRLQPSQHNLVAQEHQKLLINLYRQLFGLSRYYNIENDLTASEVINSLLQQFTPDELLDQLQSHLPSPDDIIAPRKPSYHELFNARIYDVGTSRRDYIALTGCILWAPLWFWSFLRRASGYDNRSHIFALRILFVIYAFVAIQYQIHIIGTMAVYSLISILGFSGYIYGTMAFIGFDSQNSLIRCKFVTGLLLLAFSVPTYIFNKNISKSNLLAPFETGIFFFCTLTYHVALLIDSINYKHWNLILEIFSYAFTLWCGTVYNVQSMKSIGGTFLVWWFFVQLGRINWRNVRMVWLMLLLSIMLWKLCYIIQSYPDYFFNITRITGKMSN</sequence>
<keyword evidence="1" id="KW-0472">Membrane</keyword>
<gene>
    <name evidence="2" type="ORF">DERYTH_LOCUS1407</name>
</gene>
<feature type="transmembrane region" description="Helical" evidence="1">
    <location>
        <begin position="275"/>
        <end position="294"/>
    </location>
</feature>
<dbReference type="AlphaFoldDB" id="A0A9N8Z3M5"/>
<feature type="transmembrane region" description="Helical" evidence="1">
    <location>
        <begin position="300"/>
        <end position="316"/>
    </location>
</feature>
<proteinExistence type="predicted"/>
<feature type="transmembrane region" description="Helical" evidence="1">
    <location>
        <begin position="128"/>
        <end position="146"/>
    </location>
</feature>
<feature type="transmembrane region" description="Helical" evidence="1">
    <location>
        <begin position="323"/>
        <end position="342"/>
    </location>
</feature>
<evidence type="ECO:0000313" key="2">
    <source>
        <dbReference type="EMBL" id="CAG8469942.1"/>
    </source>
</evidence>
<keyword evidence="1" id="KW-1133">Transmembrane helix</keyword>
<accession>A0A9N8Z3M5</accession>
<name>A0A9N8Z3M5_9GLOM</name>
<protein>
    <submittedName>
        <fullName evidence="2">9924_t:CDS:1</fullName>
    </submittedName>
</protein>
<keyword evidence="3" id="KW-1185">Reference proteome</keyword>
<reference evidence="2" key="1">
    <citation type="submission" date="2021-06" db="EMBL/GenBank/DDBJ databases">
        <authorList>
            <person name="Kallberg Y."/>
            <person name="Tangrot J."/>
            <person name="Rosling A."/>
        </authorList>
    </citation>
    <scope>NUCLEOTIDE SEQUENCE</scope>
    <source>
        <strain evidence="2">MA453B</strain>
    </source>
</reference>
<feature type="transmembrane region" description="Helical" evidence="1">
    <location>
        <begin position="158"/>
        <end position="177"/>
    </location>
</feature>
<feature type="transmembrane region" description="Helical" evidence="1">
    <location>
        <begin position="247"/>
        <end position="268"/>
    </location>
</feature>
<dbReference type="OrthoDB" id="2361540at2759"/>
<keyword evidence="1" id="KW-0812">Transmembrane</keyword>
<dbReference type="Proteomes" id="UP000789405">
    <property type="component" value="Unassembled WGS sequence"/>
</dbReference>
<dbReference type="EMBL" id="CAJVPY010000390">
    <property type="protein sequence ID" value="CAG8469942.1"/>
    <property type="molecule type" value="Genomic_DNA"/>
</dbReference>
<organism evidence="2 3">
    <name type="scientific">Dentiscutata erythropus</name>
    <dbReference type="NCBI Taxonomy" id="1348616"/>
    <lineage>
        <taxon>Eukaryota</taxon>
        <taxon>Fungi</taxon>
        <taxon>Fungi incertae sedis</taxon>
        <taxon>Mucoromycota</taxon>
        <taxon>Glomeromycotina</taxon>
        <taxon>Glomeromycetes</taxon>
        <taxon>Diversisporales</taxon>
        <taxon>Gigasporaceae</taxon>
        <taxon>Dentiscutata</taxon>
    </lineage>
</organism>
<evidence type="ECO:0000256" key="1">
    <source>
        <dbReference type="SAM" id="Phobius"/>
    </source>
</evidence>
<comment type="caution">
    <text evidence="2">The sequence shown here is derived from an EMBL/GenBank/DDBJ whole genome shotgun (WGS) entry which is preliminary data.</text>
</comment>
<evidence type="ECO:0000313" key="3">
    <source>
        <dbReference type="Proteomes" id="UP000789405"/>
    </source>
</evidence>